<dbReference type="SUPFAM" id="SSF51905">
    <property type="entry name" value="FAD/NAD(P)-binding domain"/>
    <property type="match status" value="2"/>
</dbReference>
<dbReference type="RefSeq" id="WP_055061279.1">
    <property type="nucleotide sequence ID" value="NZ_AP031452.1"/>
</dbReference>
<keyword evidence="2 5" id="KW-0560">Oxidoreductase</keyword>
<dbReference type="Pfam" id="PF07992">
    <property type="entry name" value="Pyr_redox_2"/>
    <property type="match status" value="2"/>
</dbReference>
<dbReference type="EMBL" id="CVRQ01000011">
    <property type="protein sequence ID" value="CRL34618.1"/>
    <property type="molecule type" value="Genomic_DNA"/>
</dbReference>
<proteinExistence type="predicted"/>
<evidence type="ECO:0000313" key="8">
    <source>
        <dbReference type="Proteomes" id="UP000095602"/>
    </source>
</evidence>
<dbReference type="EMBL" id="CZAJ01000007">
    <property type="protein sequence ID" value="CUO84311.1"/>
    <property type="molecule type" value="Genomic_DNA"/>
</dbReference>
<evidence type="ECO:0000256" key="1">
    <source>
        <dbReference type="ARBA" id="ARBA00022630"/>
    </source>
</evidence>
<dbReference type="EC" id="1.8.1.9" evidence="5"/>
<feature type="domain" description="FAD/NAD(P)-binding" evidence="3">
    <location>
        <begin position="180"/>
        <end position="269"/>
    </location>
</feature>
<evidence type="ECO:0000313" key="4">
    <source>
        <dbReference type="EMBL" id="CRL34618.1"/>
    </source>
</evidence>
<evidence type="ECO:0000259" key="3">
    <source>
        <dbReference type="Pfam" id="PF07992"/>
    </source>
</evidence>
<organism evidence="4 7">
    <name type="scientific">Agathobacter rectalis</name>
    <dbReference type="NCBI Taxonomy" id="39491"/>
    <lineage>
        <taxon>Bacteria</taxon>
        <taxon>Bacillati</taxon>
        <taxon>Bacillota</taxon>
        <taxon>Clostridia</taxon>
        <taxon>Lachnospirales</taxon>
        <taxon>Lachnospiraceae</taxon>
        <taxon>Agathobacter</taxon>
    </lineage>
</organism>
<dbReference type="Proteomes" id="UP000095602">
    <property type="component" value="Unassembled WGS sequence"/>
</dbReference>
<evidence type="ECO:0000256" key="2">
    <source>
        <dbReference type="ARBA" id="ARBA00023002"/>
    </source>
</evidence>
<evidence type="ECO:0000313" key="9">
    <source>
        <dbReference type="Proteomes" id="UP000465607"/>
    </source>
</evidence>
<keyword evidence="7" id="KW-1185">Reference proteome</keyword>
<dbReference type="PRINTS" id="PR00368">
    <property type="entry name" value="FADPNR"/>
</dbReference>
<sequence length="285" mass="31502">MYDSIIIGTGPAGLSAALNLKTYKKDFIWFGSKNLSEKVQKAEKITNYPGFPQISGQELFERFDAHRRAAGIDITEKTVTNIMPAGNGFMVLADNEMYEARTLILCMGVMSAKQLDREDELLGKRLSYCATCDGMFYKDKRIAVICNDKKYEHEVKYLADLAAEVLYFPAYNDSEIELQNVKISKDAPIALIGDSFVEGITLRSGKTESVDGVFCLRNAIAPSKLMPQLEIENGHILVDRAQQTNVAGCFAAGDCTGRPYQYTKAVGEGNVAAHSCIQYLSKSEK</sequence>
<evidence type="ECO:0000313" key="5">
    <source>
        <dbReference type="EMBL" id="CUO84311.1"/>
    </source>
</evidence>
<gene>
    <name evidence="5" type="primary">trxB_2</name>
    <name evidence="5" type="ORF">ERS852497_01005</name>
    <name evidence="6" type="ORF">GKE44_06910</name>
    <name evidence="4" type="ORF">T1815_08851</name>
</gene>
<evidence type="ECO:0000313" key="7">
    <source>
        <dbReference type="Proteomes" id="UP000049472"/>
    </source>
</evidence>
<protein>
    <submittedName>
        <fullName evidence="4">Thioredoxin reductase</fullName>
        <ecNumber evidence="5">1.8.1.9</ecNumber>
    </submittedName>
</protein>
<dbReference type="Proteomes" id="UP000465607">
    <property type="component" value="Unassembled WGS sequence"/>
</dbReference>
<reference evidence="4" key="1">
    <citation type="submission" date="2015-05" db="EMBL/GenBank/DDBJ databases">
        <authorList>
            <person name="Wang D.B."/>
            <person name="Wang M."/>
        </authorList>
    </citation>
    <scope>NUCLEOTIDE SEQUENCE [LARGE SCALE GENOMIC DNA]</scope>
    <source>
        <strain evidence="4">T1-815</strain>
    </source>
</reference>
<dbReference type="Gene3D" id="3.50.50.60">
    <property type="entry name" value="FAD/NAD(P)-binding domain"/>
    <property type="match status" value="2"/>
</dbReference>
<dbReference type="GO" id="GO:0004791">
    <property type="term" value="F:thioredoxin-disulfide reductase (NADPH) activity"/>
    <property type="evidence" value="ECO:0007669"/>
    <property type="project" value="UniProtKB-EC"/>
</dbReference>
<evidence type="ECO:0000313" key="6">
    <source>
        <dbReference type="EMBL" id="MSD26889.1"/>
    </source>
</evidence>
<accession>A0A0M6WED3</accession>
<dbReference type="PRINTS" id="PR00469">
    <property type="entry name" value="PNDRDTASEII"/>
</dbReference>
<dbReference type="AlphaFoldDB" id="A0A0M6WED3"/>
<dbReference type="InterPro" id="IPR036188">
    <property type="entry name" value="FAD/NAD-bd_sf"/>
</dbReference>
<dbReference type="EMBL" id="WKQV01000006">
    <property type="protein sequence ID" value="MSD26889.1"/>
    <property type="molecule type" value="Genomic_DNA"/>
</dbReference>
<dbReference type="PANTHER" id="PTHR48105">
    <property type="entry name" value="THIOREDOXIN REDUCTASE 1-RELATED-RELATED"/>
    <property type="match status" value="1"/>
</dbReference>
<reference evidence="6 9" key="3">
    <citation type="journal article" date="2019" name="Nat. Med.">
        <title>A library of human gut bacterial isolates paired with longitudinal multiomics data enables mechanistic microbiome research.</title>
        <authorList>
            <person name="Poyet M."/>
            <person name="Groussin M."/>
            <person name="Gibbons S.M."/>
            <person name="Avila-Pacheco J."/>
            <person name="Jiang X."/>
            <person name="Kearney S.M."/>
            <person name="Perrotta A.R."/>
            <person name="Berdy B."/>
            <person name="Zhao S."/>
            <person name="Lieberman T.D."/>
            <person name="Swanson P.K."/>
            <person name="Smith M."/>
            <person name="Roesemann S."/>
            <person name="Alexander J.E."/>
            <person name="Rich S.A."/>
            <person name="Livny J."/>
            <person name="Vlamakis H."/>
            <person name="Clish C."/>
            <person name="Bullock K."/>
            <person name="Deik A."/>
            <person name="Scott J."/>
            <person name="Pierce K.A."/>
            <person name="Xavier R.J."/>
            <person name="Alm E.J."/>
        </authorList>
    </citation>
    <scope>NUCLEOTIDE SEQUENCE [LARGE SCALE GENOMIC DNA]</scope>
    <source>
        <strain evidence="6 9">BIOML-A5</strain>
    </source>
</reference>
<dbReference type="InterPro" id="IPR050097">
    <property type="entry name" value="Ferredoxin-NADP_redctase_2"/>
</dbReference>
<name>A0A0M6WED3_9FIRM</name>
<dbReference type="Proteomes" id="UP000049472">
    <property type="component" value="Unassembled WGS sequence"/>
</dbReference>
<feature type="domain" description="FAD/NAD(P)-binding" evidence="3">
    <location>
        <begin position="2"/>
        <end position="145"/>
    </location>
</feature>
<keyword evidence="1" id="KW-0285">Flavoprotein</keyword>
<reference evidence="7" key="2">
    <citation type="submission" date="2015-05" db="EMBL/GenBank/DDBJ databases">
        <authorList>
            <consortium name="Pathogen Informatics"/>
        </authorList>
    </citation>
    <scope>NUCLEOTIDE SEQUENCE [LARGE SCALE GENOMIC DNA]</scope>
    <source>
        <strain evidence="5 8">2789STDY5834884</strain>
        <strain evidence="7">T1-815</strain>
    </source>
</reference>
<dbReference type="InterPro" id="IPR023753">
    <property type="entry name" value="FAD/NAD-binding_dom"/>
</dbReference>